<organism evidence="2">
    <name type="scientific">Absidia glauca</name>
    <name type="common">Pin mould</name>
    <dbReference type="NCBI Taxonomy" id="4829"/>
    <lineage>
        <taxon>Eukaryota</taxon>
        <taxon>Fungi</taxon>
        <taxon>Fungi incertae sedis</taxon>
        <taxon>Mucoromycota</taxon>
        <taxon>Mucoromycotina</taxon>
        <taxon>Mucoromycetes</taxon>
        <taxon>Mucorales</taxon>
        <taxon>Cunninghamellaceae</taxon>
        <taxon>Absidia</taxon>
    </lineage>
</organism>
<evidence type="ECO:0000313" key="3">
    <source>
        <dbReference type="Proteomes" id="UP000078561"/>
    </source>
</evidence>
<dbReference type="AlphaFoldDB" id="A0A168LNB8"/>
<accession>A0A168LNB8</accession>
<dbReference type="EMBL" id="LT551602">
    <property type="protein sequence ID" value="SAL97151.1"/>
    <property type="molecule type" value="Genomic_DNA"/>
</dbReference>
<feature type="compositionally biased region" description="Basic and acidic residues" evidence="1">
    <location>
        <begin position="238"/>
        <end position="254"/>
    </location>
</feature>
<sequence length="456" mass="51767">MFSVDDSVTHYTLARHPRNQAIIDIKNKRTNELRFIKIRHRLANFYAVSLVDPKTFDVWAETQVKSAGARLKPITLQGYKDSVALKDTSLFGFEWSFEWENQKYKWVRESPMRPSLECRAMIGRGNDVCVAQYLPRGVKNEYFGLVSVLGYNLTRCQVEDEQAMQLLLITSLMTILDKAGDNGWKKETNGGSGGSLFLEPSEIPSVHHPDDLDPATRTDSGTEDDMDDDGRGTRSHHRLDINRKEQQQKEKSERNIEQRLQWMLEKDVRRSQKQLRKQQTGGGGGYASQQQSPLGSPRGGGSSPIPSPSTSTHDLRVSQQRQQLEYLSHVLSTMKHSGDATATLPSYFVQQTTTASTTTTTIKNITGPKTQQLQSIWAQQDETEQEDEDRGIPSRRHNSHHRSQSQRRLSATDPRHVAAAAPLPYHRAPMTSYTTSNNRHSVPVPPRQHYLQQQHR</sequence>
<dbReference type="STRING" id="4829.A0A168LNB8"/>
<reference evidence="2" key="1">
    <citation type="submission" date="2016-04" db="EMBL/GenBank/DDBJ databases">
        <authorList>
            <person name="Evans L.H."/>
            <person name="Alamgir A."/>
            <person name="Owens N."/>
            <person name="Weber N.D."/>
            <person name="Virtaneva K."/>
            <person name="Barbian K."/>
            <person name="Babar A."/>
            <person name="Rosenke K."/>
        </authorList>
    </citation>
    <scope>NUCLEOTIDE SEQUENCE [LARGE SCALE GENOMIC DNA]</scope>
    <source>
        <strain evidence="2">CBS 101.48</strain>
    </source>
</reference>
<name>A0A168LNB8_ABSGL</name>
<dbReference type="InParanoid" id="A0A168LNB8"/>
<feature type="compositionally biased region" description="Polar residues" evidence="1">
    <location>
        <begin position="431"/>
        <end position="440"/>
    </location>
</feature>
<dbReference type="OrthoDB" id="3357341at2759"/>
<protein>
    <submittedName>
        <fullName evidence="2">Uncharacterized protein</fullName>
    </submittedName>
</protein>
<feature type="region of interest" description="Disordered" evidence="1">
    <location>
        <begin position="185"/>
        <end position="254"/>
    </location>
</feature>
<feature type="compositionally biased region" description="Polar residues" evidence="1">
    <location>
        <begin position="362"/>
        <end position="378"/>
    </location>
</feature>
<dbReference type="Proteomes" id="UP000078561">
    <property type="component" value="Unassembled WGS sequence"/>
</dbReference>
<gene>
    <name evidence="2" type="primary">ABSGL_02622.1 scaffold 3684</name>
</gene>
<feature type="compositionally biased region" description="Low complexity" evidence="1">
    <location>
        <begin position="287"/>
        <end position="296"/>
    </location>
</feature>
<evidence type="ECO:0000313" key="2">
    <source>
        <dbReference type="EMBL" id="SAL97151.1"/>
    </source>
</evidence>
<evidence type="ECO:0000256" key="1">
    <source>
        <dbReference type="SAM" id="MobiDB-lite"/>
    </source>
</evidence>
<feature type="region of interest" description="Disordered" evidence="1">
    <location>
        <begin position="353"/>
        <end position="456"/>
    </location>
</feature>
<proteinExistence type="predicted"/>
<keyword evidence="3" id="KW-1185">Reference proteome</keyword>
<feature type="compositionally biased region" description="Basic and acidic residues" evidence="1">
    <location>
        <begin position="205"/>
        <end position="216"/>
    </location>
</feature>
<feature type="region of interest" description="Disordered" evidence="1">
    <location>
        <begin position="268"/>
        <end position="319"/>
    </location>
</feature>
<feature type="compositionally biased region" description="Basic residues" evidence="1">
    <location>
        <begin position="393"/>
        <end position="405"/>
    </location>
</feature>